<evidence type="ECO:0000259" key="1">
    <source>
        <dbReference type="Pfam" id="PF17775"/>
    </source>
</evidence>
<proteinExistence type="predicted"/>
<feature type="domain" description="YchJ-like middle NTF2-like" evidence="1">
    <location>
        <begin position="18"/>
        <end position="112"/>
    </location>
</feature>
<evidence type="ECO:0000313" key="2">
    <source>
        <dbReference type="EMBL" id="GAA5041720.1"/>
    </source>
</evidence>
<gene>
    <name evidence="2" type="ORF">GCM10023318_01090</name>
</gene>
<name>A0ABP9JTE3_9NOCA</name>
<accession>A0ABP9JTE3</accession>
<comment type="caution">
    <text evidence="2">The sequence shown here is derived from an EMBL/GenBank/DDBJ whole genome shotgun (WGS) entry which is preliminary data.</text>
</comment>
<keyword evidence="3" id="KW-1185">Reference proteome</keyword>
<dbReference type="Proteomes" id="UP001500603">
    <property type="component" value="Unassembled WGS sequence"/>
</dbReference>
<sequence>MFDDCCGPVLRGERPAATAAELMRSRYSAFATAEREYLLRSWHPSTRPTRLDLDTDLRWLFLEIVRTERGGPFDSDGVVEFRAHYRDTTGRGELHEVSRFTRSDGAWTYLDGVVES</sequence>
<dbReference type="EMBL" id="BAABJM010000001">
    <property type="protein sequence ID" value="GAA5041720.1"/>
    <property type="molecule type" value="Genomic_DNA"/>
</dbReference>
<reference evidence="3" key="1">
    <citation type="journal article" date="2019" name="Int. J. Syst. Evol. Microbiol.">
        <title>The Global Catalogue of Microorganisms (GCM) 10K type strain sequencing project: providing services to taxonomists for standard genome sequencing and annotation.</title>
        <authorList>
            <consortium name="The Broad Institute Genomics Platform"/>
            <consortium name="The Broad Institute Genome Sequencing Center for Infectious Disease"/>
            <person name="Wu L."/>
            <person name="Ma J."/>
        </authorList>
    </citation>
    <scope>NUCLEOTIDE SEQUENCE [LARGE SCALE GENOMIC DNA]</scope>
    <source>
        <strain evidence="3">JCM 18298</strain>
    </source>
</reference>
<organism evidence="2 3">
    <name type="scientific">Nocardia callitridis</name>
    <dbReference type="NCBI Taxonomy" id="648753"/>
    <lineage>
        <taxon>Bacteria</taxon>
        <taxon>Bacillati</taxon>
        <taxon>Actinomycetota</taxon>
        <taxon>Actinomycetes</taxon>
        <taxon>Mycobacteriales</taxon>
        <taxon>Nocardiaceae</taxon>
        <taxon>Nocardia</taxon>
    </lineage>
</organism>
<dbReference type="SUPFAM" id="SSF54427">
    <property type="entry name" value="NTF2-like"/>
    <property type="match status" value="1"/>
</dbReference>
<dbReference type="Gene3D" id="3.10.450.50">
    <property type="match status" value="1"/>
</dbReference>
<protein>
    <submittedName>
        <fullName evidence="2">YchJ family protein</fullName>
    </submittedName>
</protein>
<dbReference type="Pfam" id="PF17775">
    <property type="entry name" value="YchJ_M-like"/>
    <property type="match status" value="1"/>
</dbReference>
<dbReference type="InterPro" id="IPR048469">
    <property type="entry name" value="YchJ-like_M"/>
</dbReference>
<evidence type="ECO:0000313" key="3">
    <source>
        <dbReference type="Proteomes" id="UP001500603"/>
    </source>
</evidence>
<dbReference type="InterPro" id="IPR032710">
    <property type="entry name" value="NTF2-like_dom_sf"/>
</dbReference>